<dbReference type="CDD" id="cd01557">
    <property type="entry name" value="BCAT_beta_family"/>
    <property type="match status" value="1"/>
</dbReference>
<feature type="compositionally biased region" description="Polar residues" evidence="16">
    <location>
        <begin position="1"/>
        <end position="15"/>
    </location>
</feature>
<organism evidence="17 18">
    <name type="scientific">Corynebacterium sanguinis</name>
    <dbReference type="NCBI Taxonomy" id="2594913"/>
    <lineage>
        <taxon>Bacteria</taxon>
        <taxon>Bacillati</taxon>
        <taxon>Actinomycetota</taxon>
        <taxon>Actinomycetes</taxon>
        <taxon>Mycobacteriales</taxon>
        <taxon>Corynebacteriaceae</taxon>
        <taxon>Corynebacterium</taxon>
    </lineage>
</organism>
<dbReference type="GO" id="GO:0004084">
    <property type="term" value="F:branched-chain-amino-acid transaminase activity"/>
    <property type="evidence" value="ECO:0007669"/>
    <property type="project" value="UniProtKB-EC"/>
</dbReference>
<evidence type="ECO:0000256" key="10">
    <source>
        <dbReference type="ARBA" id="ARBA00022898"/>
    </source>
</evidence>
<evidence type="ECO:0000256" key="11">
    <source>
        <dbReference type="ARBA" id="ARBA00023304"/>
    </source>
</evidence>
<evidence type="ECO:0000256" key="1">
    <source>
        <dbReference type="ARBA" id="ARBA00001933"/>
    </source>
</evidence>
<dbReference type="PANTHER" id="PTHR11825:SF44">
    <property type="entry name" value="BRANCHED-CHAIN-AMINO-ACID AMINOTRANSFERASE"/>
    <property type="match status" value="1"/>
</dbReference>
<comment type="catalytic activity">
    <reaction evidence="13">
        <text>L-isoleucine + 2-oxoglutarate = (S)-3-methyl-2-oxopentanoate + L-glutamate</text>
        <dbReference type="Rhea" id="RHEA:24801"/>
        <dbReference type="ChEBI" id="CHEBI:16810"/>
        <dbReference type="ChEBI" id="CHEBI:29985"/>
        <dbReference type="ChEBI" id="CHEBI:35146"/>
        <dbReference type="ChEBI" id="CHEBI:58045"/>
        <dbReference type="EC" id="2.6.1.42"/>
    </reaction>
</comment>
<comment type="catalytic activity">
    <reaction evidence="12">
        <text>L-valine + 2-oxoglutarate = 3-methyl-2-oxobutanoate + L-glutamate</text>
        <dbReference type="Rhea" id="RHEA:24813"/>
        <dbReference type="ChEBI" id="CHEBI:11851"/>
        <dbReference type="ChEBI" id="CHEBI:16810"/>
        <dbReference type="ChEBI" id="CHEBI:29985"/>
        <dbReference type="ChEBI" id="CHEBI:57762"/>
        <dbReference type="EC" id="2.6.1.42"/>
    </reaction>
</comment>
<dbReference type="RefSeq" id="WP_181729709.1">
    <property type="nucleotide sequence ID" value="NZ_JACEOR010000207.1"/>
</dbReference>
<dbReference type="GO" id="GO:0009098">
    <property type="term" value="P:L-leucine biosynthetic process"/>
    <property type="evidence" value="ECO:0007669"/>
    <property type="project" value="UniProtKB-UniPathway"/>
</dbReference>
<comment type="catalytic activity">
    <reaction evidence="14">
        <text>L-leucine + 2-oxoglutarate = 4-methyl-2-oxopentanoate + L-glutamate</text>
        <dbReference type="Rhea" id="RHEA:18321"/>
        <dbReference type="ChEBI" id="CHEBI:16810"/>
        <dbReference type="ChEBI" id="CHEBI:17865"/>
        <dbReference type="ChEBI" id="CHEBI:29985"/>
        <dbReference type="ChEBI" id="CHEBI:57427"/>
        <dbReference type="EC" id="2.6.1.42"/>
    </reaction>
</comment>
<dbReference type="Pfam" id="PF01063">
    <property type="entry name" value="Aminotran_4"/>
    <property type="match status" value="1"/>
</dbReference>
<name>A0A838WP44_9CORY</name>
<dbReference type="UniPathway" id="UPA00048">
    <property type="reaction ID" value="UER00073"/>
</dbReference>
<keyword evidence="18" id="KW-1185">Reference proteome</keyword>
<evidence type="ECO:0000256" key="16">
    <source>
        <dbReference type="SAM" id="MobiDB-lite"/>
    </source>
</evidence>
<dbReference type="SUPFAM" id="SSF56752">
    <property type="entry name" value="D-aminoacid aminotransferase-like PLP-dependent enzymes"/>
    <property type="match status" value="1"/>
</dbReference>
<keyword evidence="10" id="KW-0663">Pyridoxal phosphate</keyword>
<comment type="similarity">
    <text evidence="5">Belongs to the class-IV pyridoxal-phosphate-dependent aminotransferase family.</text>
</comment>
<dbReference type="NCBIfam" id="TIGR01123">
    <property type="entry name" value="ilvE_II"/>
    <property type="match status" value="1"/>
</dbReference>
<dbReference type="Gene3D" id="3.30.470.10">
    <property type="match status" value="1"/>
</dbReference>
<evidence type="ECO:0000256" key="12">
    <source>
        <dbReference type="ARBA" id="ARBA00048212"/>
    </source>
</evidence>
<dbReference type="PIRSF" id="PIRSF006468">
    <property type="entry name" value="BCAT1"/>
    <property type="match status" value="1"/>
</dbReference>
<dbReference type="Gene3D" id="3.20.10.10">
    <property type="entry name" value="D-amino Acid Aminotransferase, subunit A, domain 2"/>
    <property type="match status" value="1"/>
</dbReference>
<dbReference type="InterPro" id="IPR036038">
    <property type="entry name" value="Aminotransferase-like"/>
</dbReference>
<reference evidence="17 18" key="1">
    <citation type="submission" date="2020-07" db="EMBL/GenBank/DDBJ databases">
        <authorList>
            <person name="Khare M."/>
        </authorList>
    </citation>
    <scope>NUCLEOTIDE SEQUENCE [LARGE SCALE GENOMIC DNA]</scope>
    <source>
        <strain evidence="17 18">P8776</strain>
    </source>
</reference>
<keyword evidence="9 17" id="KW-0808">Transferase</keyword>
<evidence type="ECO:0000256" key="2">
    <source>
        <dbReference type="ARBA" id="ARBA00004824"/>
    </source>
</evidence>
<evidence type="ECO:0000256" key="8">
    <source>
        <dbReference type="ARBA" id="ARBA00022605"/>
    </source>
</evidence>
<dbReference type="PANTHER" id="PTHR11825">
    <property type="entry name" value="SUBGROUP IIII AMINOTRANSFERASE"/>
    <property type="match status" value="1"/>
</dbReference>
<evidence type="ECO:0000256" key="7">
    <source>
        <dbReference type="ARBA" id="ARBA00022576"/>
    </source>
</evidence>
<evidence type="ECO:0000256" key="6">
    <source>
        <dbReference type="ARBA" id="ARBA00013053"/>
    </source>
</evidence>
<comment type="pathway">
    <text evidence="4">Amino-acid biosynthesis; L-leucine biosynthesis; L-leucine from 3-methyl-2-oxobutanoate: step 4/4.</text>
</comment>
<dbReference type="AlphaFoldDB" id="A0A838WP44"/>
<dbReference type="EC" id="2.6.1.42" evidence="6"/>
<feature type="modified residue" description="N6-(pyridoxal phosphate)lysine" evidence="15">
    <location>
        <position position="205"/>
    </location>
</feature>
<protein>
    <recommendedName>
        <fullName evidence="6">branched-chain-amino-acid transaminase</fullName>
        <ecNumber evidence="6">2.6.1.42</ecNumber>
    </recommendedName>
</protein>
<evidence type="ECO:0000256" key="4">
    <source>
        <dbReference type="ARBA" id="ARBA00005072"/>
    </source>
</evidence>
<evidence type="ECO:0000256" key="3">
    <source>
        <dbReference type="ARBA" id="ARBA00004931"/>
    </source>
</evidence>
<evidence type="ECO:0000256" key="9">
    <source>
        <dbReference type="ARBA" id="ARBA00022679"/>
    </source>
</evidence>
<sequence>MTTLNSTEFTVTNNPNPTPDAERAEVLREPKFGQVFTDHMVSIDWSRERGWHDPQVRRYGPISLDPAASVLHYGQAIFEGLKAYRNRGGGITTFRPEQNAARMRSSARRLAMPELPDELFLESLRQLVTIDEAWVPEAGGESSLYLRPFMIANEASLGVKPSSSYTFYVIASPVGAYFRGGVKPVSVWISEDYVRAAPGGTGDAKFAGNYAASLLAQAQAEQKGCDQVVWLDAIERSYIEEMGGMNLMFVYGSEDSAEGVTIVTPSLSGSLLPGITRDSILQVAKDLGYGTEERRITVDQWRDGVASGEITETLACGTAAVITPVGKVLSNSGEFTIGGNEAGDVSMKLRKQLRAIQEGEVEDTHGWNQVLVEAPATA</sequence>
<accession>A0A838WP44</accession>
<dbReference type="NCBIfam" id="NF009897">
    <property type="entry name" value="PRK13357.1"/>
    <property type="match status" value="1"/>
</dbReference>
<comment type="caution">
    <text evidence="17">The sequence shown here is derived from an EMBL/GenBank/DDBJ whole genome shotgun (WGS) entry which is preliminary data.</text>
</comment>
<proteinExistence type="inferred from homology"/>
<dbReference type="InterPro" id="IPR001544">
    <property type="entry name" value="Aminotrans_IV"/>
</dbReference>
<comment type="pathway">
    <text evidence="3">Amino-acid biosynthesis; L-valine biosynthesis; L-valine from pyruvate: step 4/4.</text>
</comment>
<gene>
    <name evidence="17" type="ORF">H0H28_05960</name>
</gene>
<dbReference type="UniPathway" id="UPA00049">
    <property type="reaction ID" value="UER00062"/>
</dbReference>
<keyword evidence="7 17" id="KW-0032">Aminotransferase</keyword>
<dbReference type="GO" id="GO:0009097">
    <property type="term" value="P:isoleucine biosynthetic process"/>
    <property type="evidence" value="ECO:0007669"/>
    <property type="project" value="UniProtKB-UniPathway"/>
</dbReference>
<dbReference type="InterPro" id="IPR043131">
    <property type="entry name" value="BCAT-like_N"/>
</dbReference>
<evidence type="ECO:0000256" key="5">
    <source>
        <dbReference type="ARBA" id="ARBA00009320"/>
    </source>
</evidence>
<dbReference type="InterPro" id="IPR005786">
    <property type="entry name" value="B_amino_transII"/>
</dbReference>
<dbReference type="GO" id="GO:0009099">
    <property type="term" value="P:L-valine biosynthetic process"/>
    <property type="evidence" value="ECO:0007669"/>
    <property type="project" value="UniProtKB-UniPathway"/>
</dbReference>
<dbReference type="Proteomes" id="UP000580709">
    <property type="component" value="Unassembled WGS sequence"/>
</dbReference>
<dbReference type="InterPro" id="IPR043132">
    <property type="entry name" value="BCAT-like_C"/>
</dbReference>
<comment type="cofactor">
    <cofactor evidence="1">
        <name>pyridoxal 5'-phosphate</name>
        <dbReference type="ChEBI" id="CHEBI:597326"/>
    </cofactor>
</comment>
<keyword evidence="8" id="KW-0028">Amino-acid biosynthesis</keyword>
<comment type="pathway">
    <text evidence="2">Amino-acid biosynthesis; L-isoleucine biosynthesis; L-isoleucine from 2-oxobutanoate: step 4/4.</text>
</comment>
<feature type="region of interest" description="Disordered" evidence="16">
    <location>
        <begin position="1"/>
        <end position="21"/>
    </location>
</feature>
<dbReference type="EMBL" id="JACEOR010000207">
    <property type="protein sequence ID" value="MBA4504876.1"/>
    <property type="molecule type" value="Genomic_DNA"/>
</dbReference>
<evidence type="ECO:0000256" key="15">
    <source>
        <dbReference type="PIRSR" id="PIRSR006468-1"/>
    </source>
</evidence>
<dbReference type="UniPathway" id="UPA00047">
    <property type="reaction ID" value="UER00058"/>
</dbReference>
<evidence type="ECO:0000256" key="13">
    <source>
        <dbReference type="ARBA" id="ARBA00048798"/>
    </source>
</evidence>
<keyword evidence="11" id="KW-0100">Branched-chain amino acid biosynthesis</keyword>
<dbReference type="InterPro" id="IPR033939">
    <property type="entry name" value="BCAT_family"/>
</dbReference>
<evidence type="ECO:0000256" key="14">
    <source>
        <dbReference type="ARBA" id="ARBA00049229"/>
    </source>
</evidence>
<evidence type="ECO:0000313" key="17">
    <source>
        <dbReference type="EMBL" id="MBA4504876.1"/>
    </source>
</evidence>
<evidence type="ECO:0000313" key="18">
    <source>
        <dbReference type="Proteomes" id="UP000580709"/>
    </source>
</evidence>